<evidence type="ECO:0000313" key="3">
    <source>
        <dbReference type="Proteomes" id="UP001500713"/>
    </source>
</evidence>
<proteinExistence type="predicted"/>
<keyword evidence="1" id="KW-1133">Transmembrane helix</keyword>
<feature type="transmembrane region" description="Helical" evidence="1">
    <location>
        <begin position="61"/>
        <end position="84"/>
    </location>
</feature>
<evidence type="ECO:0008006" key="4">
    <source>
        <dbReference type="Google" id="ProtNLM"/>
    </source>
</evidence>
<feature type="transmembrane region" description="Helical" evidence="1">
    <location>
        <begin position="96"/>
        <end position="114"/>
    </location>
</feature>
<feature type="transmembrane region" description="Helical" evidence="1">
    <location>
        <begin position="120"/>
        <end position="141"/>
    </location>
</feature>
<reference evidence="2 3" key="1">
    <citation type="journal article" date="2019" name="Int. J. Syst. Evol. Microbiol.">
        <title>The Global Catalogue of Microorganisms (GCM) 10K type strain sequencing project: providing services to taxonomists for standard genome sequencing and annotation.</title>
        <authorList>
            <consortium name="The Broad Institute Genomics Platform"/>
            <consortium name="The Broad Institute Genome Sequencing Center for Infectious Disease"/>
            <person name="Wu L."/>
            <person name="Ma J."/>
        </authorList>
    </citation>
    <scope>NUCLEOTIDE SEQUENCE [LARGE SCALE GENOMIC DNA]</scope>
    <source>
        <strain evidence="2 3">JCM 14162</strain>
    </source>
</reference>
<dbReference type="EMBL" id="BAAAEM010000002">
    <property type="protein sequence ID" value="GAA0475523.1"/>
    <property type="molecule type" value="Genomic_DNA"/>
</dbReference>
<sequence length="185" mass="20137">MTKPKEAVQSEMQKNSGYNIQNIILLGGATILATLVLMALSSLYGGFAYSADVEIAQKRPISLPVIIHLATVIPAIPLGAYILWRKKGDRLHMHMGRIWGMLMVTTAIVSFWIGRPGQGIGGTGLSFIHIFSVVTLVSIPYGIWQIRRGNVVEHYRAMQGPYIGLIIAGLFAFIPGRAMGSLVFG</sequence>
<feature type="transmembrane region" description="Helical" evidence="1">
    <location>
        <begin position="20"/>
        <end position="41"/>
    </location>
</feature>
<keyword evidence="1" id="KW-0812">Transmembrane</keyword>
<dbReference type="RefSeq" id="WP_229955001.1">
    <property type="nucleotide sequence ID" value="NZ_BAAAEM010000002.1"/>
</dbReference>
<gene>
    <name evidence="2" type="ORF">GCM10009096_16520</name>
</gene>
<evidence type="ECO:0000256" key="1">
    <source>
        <dbReference type="SAM" id="Phobius"/>
    </source>
</evidence>
<dbReference type="InterPro" id="IPR018750">
    <property type="entry name" value="DUF2306_membrane"/>
</dbReference>
<accession>A0ABN1AFW2</accession>
<keyword evidence="3" id="KW-1185">Reference proteome</keyword>
<keyword evidence="1" id="KW-0472">Membrane</keyword>
<evidence type="ECO:0000313" key="2">
    <source>
        <dbReference type="EMBL" id="GAA0475523.1"/>
    </source>
</evidence>
<dbReference type="Pfam" id="PF10067">
    <property type="entry name" value="DUF2306"/>
    <property type="match status" value="1"/>
</dbReference>
<comment type="caution">
    <text evidence="2">The sequence shown here is derived from an EMBL/GenBank/DDBJ whole genome shotgun (WGS) entry which is preliminary data.</text>
</comment>
<organism evidence="2 3">
    <name type="scientific">Parasphingorhabdus litoris</name>
    <dbReference type="NCBI Taxonomy" id="394733"/>
    <lineage>
        <taxon>Bacteria</taxon>
        <taxon>Pseudomonadati</taxon>
        <taxon>Pseudomonadota</taxon>
        <taxon>Alphaproteobacteria</taxon>
        <taxon>Sphingomonadales</taxon>
        <taxon>Sphingomonadaceae</taxon>
        <taxon>Parasphingorhabdus</taxon>
    </lineage>
</organism>
<dbReference type="Proteomes" id="UP001500713">
    <property type="component" value="Unassembled WGS sequence"/>
</dbReference>
<name>A0ABN1AFW2_9SPHN</name>
<protein>
    <recommendedName>
        <fullName evidence="4">DUF2306 domain-containing protein</fullName>
    </recommendedName>
</protein>
<feature type="transmembrane region" description="Helical" evidence="1">
    <location>
        <begin position="162"/>
        <end position="184"/>
    </location>
</feature>